<sequence>MTRSHKANDVPHNHPEAVAAFGEHNIPKFFGKTGFVDNAPNKTKKNGGGKGNWGRDGDEFQDLPDGYNTFKARRRSNSMGHIEDQYVKSKFDTSEDVPAFDEKIHGAHSSGVADDGAELASTISNSSVEGEKV</sequence>
<dbReference type="Proteomes" id="UP001447188">
    <property type="component" value="Unassembled WGS sequence"/>
</dbReference>
<evidence type="ECO:0008006" key="4">
    <source>
        <dbReference type="Google" id="ProtNLM"/>
    </source>
</evidence>
<proteinExistence type="predicted"/>
<evidence type="ECO:0000256" key="1">
    <source>
        <dbReference type="SAM" id="MobiDB-lite"/>
    </source>
</evidence>
<gene>
    <name evidence="2" type="ORF">Q9L58_002495</name>
</gene>
<protein>
    <recommendedName>
        <fullName evidence="4">Stf2-like protein</fullName>
    </recommendedName>
</protein>
<keyword evidence="3" id="KW-1185">Reference proteome</keyword>
<name>A0ABR3GRK3_9PEZI</name>
<accession>A0ABR3GRK3</accession>
<comment type="caution">
    <text evidence="2">The sequence shown here is derived from an EMBL/GenBank/DDBJ whole genome shotgun (WGS) entry which is preliminary data.</text>
</comment>
<feature type="region of interest" description="Disordered" evidence="1">
    <location>
        <begin position="107"/>
        <end position="133"/>
    </location>
</feature>
<evidence type="ECO:0000313" key="2">
    <source>
        <dbReference type="EMBL" id="KAL0638559.1"/>
    </source>
</evidence>
<feature type="region of interest" description="Disordered" evidence="1">
    <location>
        <begin position="32"/>
        <end position="71"/>
    </location>
</feature>
<evidence type="ECO:0000313" key="3">
    <source>
        <dbReference type="Proteomes" id="UP001447188"/>
    </source>
</evidence>
<reference evidence="2 3" key="1">
    <citation type="submission" date="2024-02" db="EMBL/GenBank/DDBJ databases">
        <title>Discinaceae phylogenomics.</title>
        <authorList>
            <person name="Dirks A.C."/>
            <person name="James T.Y."/>
        </authorList>
    </citation>
    <scope>NUCLEOTIDE SEQUENCE [LARGE SCALE GENOMIC DNA]</scope>
    <source>
        <strain evidence="2 3">ACD0624</strain>
    </source>
</reference>
<organism evidence="2 3">
    <name type="scientific">Discina gigas</name>
    <dbReference type="NCBI Taxonomy" id="1032678"/>
    <lineage>
        <taxon>Eukaryota</taxon>
        <taxon>Fungi</taxon>
        <taxon>Dikarya</taxon>
        <taxon>Ascomycota</taxon>
        <taxon>Pezizomycotina</taxon>
        <taxon>Pezizomycetes</taxon>
        <taxon>Pezizales</taxon>
        <taxon>Discinaceae</taxon>
        <taxon>Discina</taxon>
    </lineage>
</organism>
<dbReference type="EMBL" id="JBBBZM010000021">
    <property type="protein sequence ID" value="KAL0638559.1"/>
    <property type="molecule type" value="Genomic_DNA"/>
</dbReference>
<feature type="compositionally biased region" description="Polar residues" evidence="1">
    <location>
        <begin position="121"/>
        <end position="133"/>
    </location>
</feature>